<reference evidence="2" key="1">
    <citation type="submission" date="2023-06" db="EMBL/GenBank/DDBJ databases">
        <authorList>
            <consortium name="Lawrence Berkeley National Laboratory"/>
            <person name="Ahrendt S."/>
            <person name="Sahu N."/>
            <person name="Indic B."/>
            <person name="Wong-Bajracharya J."/>
            <person name="Merenyi Z."/>
            <person name="Ke H.-M."/>
            <person name="Monk M."/>
            <person name="Kocsube S."/>
            <person name="Drula E."/>
            <person name="Lipzen A."/>
            <person name="Balint B."/>
            <person name="Henrissat B."/>
            <person name="Andreopoulos B."/>
            <person name="Martin F.M."/>
            <person name="Harder C.B."/>
            <person name="Rigling D."/>
            <person name="Ford K.L."/>
            <person name="Foster G.D."/>
            <person name="Pangilinan J."/>
            <person name="Papanicolaou A."/>
            <person name="Barry K."/>
            <person name="LaButti K."/>
            <person name="Viragh M."/>
            <person name="Koriabine M."/>
            <person name="Yan M."/>
            <person name="Riley R."/>
            <person name="Champramary S."/>
            <person name="Plett K.L."/>
            <person name="Tsai I.J."/>
            <person name="Slot J."/>
            <person name="Sipos G."/>
            <person name="Plett J."/>
            <person name="Nagy L.G."/>
            <person name="Grigoriev I.V."/>
        </authorList>
    </citation>
    <scope>NUCLEOTIDE SEQUENCE</scope>
    <source>
        <strain evidence="2">CCBAS 213</strain>
    </source>
</reference>
<name>A0AA39JHP5_ARMTA</name>
<protein>
    <submittedName>
        <fullName evidence="2">Kinase-like domain-containing protein</fullName>
    </submittedName>
</protein>
<dbReference type="Proteomes" id="UP001175211">
    <property type="component" value="Unassembled WGS sequence"/>
</dbReference>
<sequence>MHAQSSDIDHLTDEQVLGLCYAVPSEAWDKEESPTGMLPHITSGIVAKSMLIPVDGMPSEALILNLVHEATNIPVPQVRRVVTSHFKAVILMDYIPGARLSDVWHELSLFRKIRVAMTLRSYILQLRSIRHPRALIPGPMASGNRAMTCWSPRIFGTMIESRGPFASYDDLSSFFNTRQTMSLGASSELENFDDSSHLVLVHHDLNMRNIILGDDGQIWLIDWGWSGFYPPWWEYVSMKKQAEKNWAFMVLFIPFICDPFFRQDMWLKRMRRC</sequence>
<keyword evidence="3" id="KW-1185">Reference proteome</keyword>
<dbReference type="GO" id="GO:0016301">
    <property type="term" value="F:kinase activity"/>
    <property type="evidence" value="ECO:0007669"/>
    <property type="project" value="UniProtKB-KW"/>
</dbReference>
<dbReference type="AlphaFoldDB" id="A0AA39JHP5"/>
<dbReference type="SUPFAM" id="SSF56112">
    <property type="entry name" value="Protein kinase-like (PK-like)"/>
    <property type="match status" value="1"/>
</dbReference>
<evidence type="ECO:0000259" key="1">
    <source>
        <dbReference type="Pfam" id="PF01636"/>
    </source>
</evidence>
<feature type="domain" description="Aminoglycoside phosphotransferase" evidence="1">
    <location>
        <begin position="74"/>
        <end position="238"/>
    </location>
</feature>
<evidence type="ECO:0000313" key="2">
    <source>
        <dbReference type="EMBL" id="KAK0441504.1"/>
    </source>
</evidence>
<dbReference type="InterPro" id="IPR051678">
    <property type="entry name" value="AGP_Transferase"/>
</dbReference>
<dbReference type="PANTHER" id="PTHR21310:SF39">
    <property type="entry name" value="AMINOGLYCOSIDE PHOSPHOTRANSFERASE DOMAIN-CONTAINING PROTEIN"/>
    <property type="match status" value="1"/>
</dbReference>
<evidence type="ECO:0000313" key="3">
    <source>
        <dbReference type="Proteomes" id="UP001175211"/>
    </source>
</evidence>
<dbReference type="EMBL" id="JAUEPS010000069">
    <property type="protein sequence ID" value="KAK0441504.1"/>
    <property type="molecule type" value="Genomic_DNA"/>
</dbReference>
<keyword evidence="2" id="KW-0418">Kinase</keyword>
<organism evidence="2 3">
    <name type="scientific">Armillaria tabescens</name>
    <name type="common">Ringless honey mushroom</name>
    <name type="synonym">Agaricus tabescens</name>
    <dbReference type="NCBI Taxonomy" id="1929756"/>
    <lineage>
        <taxon>Eukaryota</taxon>
        <taxon>Fungi</taxon>
        <taxon>Dikarya</taxon>
        <taxon>Basidiomycota</taxon>
        <taxon>Agaricomycotina</taxon>
        <taxon>Agaricomycetes</taxon>
        <taxon>Agaricomycetidae</taxon>
        <taxon>Agaricales</taxon>
        <taxon>Marasmiineae</taxon>
        <taxon>Physalacriaceae</taxon>
        <taxon>Desarmillaria</taxon>
    </lineage>
</organism>
<dbReference type="GeneID" id="85359435"/>
<gene>
    <name evidence="2" type="ORF">EV420DRAFT_1623000</name>
</gene>
<accession>A0AA39JHP5</accession>
<dbReference type="InterPro" id="IPR011009">
    <property type="entry name" value="Kinase-like_dom_sf"/>
</dbReference>
<dbReference type="InterPro" id="IPR002575">
    <property type="entry name" value="Aminoglycoside_PTrfase"/>
</dbReference>
<dbReference type="Gene3D" id="3.90.1200.10">
    <property type="match status" value="1"/>
</dbReference>
<proteinExistence type="predicted"/>
<dbReference type="RefSeq" id="XP_060324009.1">
    <property type="nucleotide sequence ID" value="XM_060475887.1"/>
</dbReference>
<dbReference type="Pfam" id="PF01636">
    <property type="entry name" value="APH"/>
    <property type="match status" value="1"/>
</dbReference>
<keyword evidence="2" id="KW-0808">Transferase</keyword>
<comment type="caution">
    <text evidence="2">The sequence shown here is derived from an EMBL/GenBank/DDBJ whole genome shotgun (WGS) entry which is preliminary data.</text>
</comment>
<dbReference type="PANTHER" id="PTHR21310">
    <property type="entry name" value="AMINOGLYCOSIDE PHOSPHOTRANSFERASE-RELATED-RELATED"/>
    <property type="match status" value="1"/>
</dbReference>